<name>A0ABY4T9K7_9GAMM</name>
<dbReference type="InterPro" id="IPR001296">
    <property type="entry name" value="Glyco_trans_1"/>
</dbReference>
<feature type="domain" description="Glycosyltransferase subfamily 4-like N-terminal" evidence="4">
    <location>
        <begin position="29"/>
        <end position="198"/>
    </location>
</feature>
<keyword evidence="6" id="KW-1185">Reference proteome</keyword>
<dbReference type="Gene3D" id="3.40.50.2000">
    <property type="entry name" value="Glycogen Phosphorylase B"/>
    <property type="match status" value="2"/>
</dbReference>
<gene>
    <name evidence="5" type="ORF">IM816_04715</name>
</gene>
<dbReference type="Pfam" id="PF00534">
    <property type="entry name" value="Glycos_transf_1"/>
    <property type="match status" value="1"/>
</dbReference>
<keyword evidence="2" id="KW-0808">Transferase</keyword>
<dbReference type="PANTHER" id="PTHR12526">
    <property type="entry name" value="GLYCOSYLTRANSFERASE"/>
    <property type="match status" value="1"/>
</dbReference>
<evidence type="ECO:0000256" key="2">
    <source>
        <dbReference type="ARBA" id="ARBA00022679"/>
    </source>
</evidence>
<dbReference type="SUPFAM" id="SSF53756">
    <property type="entry name" value="UDP-Glycosyltransferase/glycogen phosphorylase"/>
    <property type="match status" value="1"/>
</dbReference>
<dbReference type="Pfam" id="PF13439">
    <property type="entry name" value="Glyco_transf_4"/>
    <property type="match status" value="1"/>
</dbReference>
<evidence type="ECO:0000313" key="6">
    <source>
        <dbReference type="Proteomes" id="UP001056681"/>
    </source>
</evidence>
<feature type="domain" description="Glycosyl transferase family 1" evidence="3">
    <location>
        <begin position="210"/>
        <end position="363"/>
    </location>
</feature>
<keyword evidence="1" id="KW-0328">Glycosyltransferase</keyword>
<dbReference type="EMBL" id="CP063231">
    <property type="protein sequence ID" value="URL59416.1"/>
    <property type="molecule type" value="Genomic_DNA"/>
</dbReference>
<accession>A0ABY4T9K7</accession>
<sequence length="401" mass="43809">MTDEQARKPRLVVLASTYPRWKDDHEPSFVHELARRLTEWFDVFVVCPHAVGAVRSEMMDGVQVERYRYAPDSLETLVNDGGITTNLRRSSWKWLLVPTFILSHWIVARRLVTSGAVVHAHWILTPGLVARCLNAPYVITSHGADLFALRGRLPTAIKRWVLRRSAGMTVVSRAMLPLAQALRDGSPALVAPMGVDLQHVFTPDEQVAREAFRLLFVGRLVEKKGLDVLLRALPIVLSVRPEVRLTVVGFGPLEGELRSQCTHLGLDGVVTFAGAKPSSALVNEYRSAAAFVAPFRTAHSGDQEGLGLVLVEALGCGCPVVASDLPAVRDVLTDMPGVVRVPEADAPALASGILQILTSNAPAEVRLGRSRLVEQFDWDAVARRYADILLAAHRDAADGRG</sequence>
<evidence type="ECO:0000259" key="4">
    <source>
        <dbReference type="Pfam" id="PF13439"/>
    </source>
</evidence>
<dbReference type="Proteomes" id="UP001056681">
    <property type="component" value="Chromosome"/>
</dbReference>
<evidence type="ECO:0000256" key="1">
    <source>
        <dbReference type="ARBA" id="ARBA00022676"/>
    </source>
</evidence>
<organism evidence="5 6">
    <name type="scientific">Luteibacter flocculans</name>
    <dbReference type="NCBI Taxonomy" id="2780091"/>
    <lineage>
        <taxon>Bacteria</taxon>
        <taxon>Pseudomonadati</taxon>
        <taxon>Pseudomonadota</taxon>
        <taxon>Gammaproteobacteria</taxon>
        <taxon>Lysobacterales</taxon>
        <taxon>Rhodanobacteraceae</taxon>
        <taxon>Luteibacter</taxon>
    </lineage>
</organism>
<protein>
    <submittedName>
        <fullName evidence="5">Glycosyltransferase</fullName>
    </submittedName>
</protein>
<reference evidence="5" key="1">
    <citation type="submission" date="2020-10" db="EMBL/GenBank/DDBJ databases">
        <title>Whole-genome sequence of Luteibacter sp. EIF3.</title>
        <authorList>
            <person name="Friedrich I."/>
            <person name="Hertel R."/>
            <person name="Daniel R."/>
        </authorList>
    </citation>
    <scope>NUCLEOTIDE SEQUENCE</scope>
    <source>
        <strain evidence="5">EIF3</strain>
    </source>
</reference>
<evidence type="ECO:0000313" key="5">
    <source>
        <dbReference type="EMBL" id="URL59416.1"/>
    </source>
</evidence>
<evidence type="ECO:0000259" key="3">
    <source>
        <dbReference type="Pfam" id="PF00534"/>
    </source>
</evidence>
<dbReference type="InterPro" id="IPR028098">
    <property type="entry name" value="Glyco_trans_4-like_N"/>
</dbReference>
<dbReference type="PANTHER" id="PTHR12526:SF510">
    <property type="entry name" value="D-INOSITOL 3-PHOSPHATE GLYCOSYLTRANSFERASE"/>
    <property type="match status" value="1"/>
</dbReference>
<proteinExistence type="predicted"/>